<evidence type="ECO:0000313" key="5">
    <source>
        <dbReference type="EMBL" id="MDR6141680.1"/>
    </source>
</evidence>
<evidence type="ECO:0000256" key="3">
    <source>
        <dbReference type="ARBA" id="ARBA00038502"/>
    </source>
</evidence>
<dbReference type="PANTHER" id="PTHR43792:SF8">
    <property type="entry name" value="[RIBOSOMAL PROTEIN US5]-ALANINE N-ACETYLTRANSFERASE"/>
    <property type="match status" value="1"/>
</dbReference>
<gene>
    <name evidence="5" type="ORF">QE375_001234</name>
</gene>
<sequence length="166" mass="18628">MDALTLRPWSAGDLELLRVANTPEMTANLNGVESEQQLVDRNARYLRLWEAGEARMFAIEDEDRRSLGSIGFWNSEWRDEPAFETGWFVIPDAQGRGVASRALGLLIDDARAHRGERRFLTAFPSVENAGSNGVCRRSGFEMVGTFTDTFRGAELTMNEWVLDLVG</sequence>
<keyword evidence="6" id="KW-1185">Reference proteome</keyword>
<reference evidence="5 6" key="1">
    <citation type="submission" date="2023-08" db="EMBL/GenBank/DDBJ databases">
        <title>Functional and genomic diversity of the sorghum phyllosphere microbiome.</title>
        <authorList>
            <person name="Shade A."/>
        </authorList>
    </citation>
    <scope>NUCLEOTIDE SEQUENCE [LARGE SCALE GENOMIC DNA]</scope>
    <source>
        <strain evidence="5 6">SORGH_AS_0445</strain>
    </source>
</reference>
<dbReference type="Gene3D" id="3.40.630.30">
    <property type="match status" value="1"/>
</dbReference>
<evidence type="ECO:0000313" key="6">
    <source>
        <dbReference type="Proteomes" id="UP001249291"/>
    </source>
</evidence>
<comment type="similarity">
    <text evidence="3">Belongs to the acetyltransferase family. RimJ subfamily.</text>
</comment>
<dbReference type="CDD" id="cd04301">
    <property type="entry name" value="NAT_SF"/>
    <property type="match status" value="1"/>
</dbReference>
<dbReference type="PROSITE" id="PS51186">
    <property type="entry name" value="GNAT"/>
    <property type="match status" value="1"/>
</dbReference>
<dbReference type="PANTHER" id="PTHR43792">
    <property type="entry name" value="GNAT FAMILY, PUTATIVE (AFU_ORTHOLOGUE AFUA_3G00765)-RELATED-RELATED"/>
    <property type="match status" value="1"/>
</dbReference>
<dbReference type="RefSeq" id="WP_309688874.1">
    <property type="nucleotide sequence ID" value="NZ_JAVIZQ010000001.1"/>
</dbReference>
<name>A0ABU1HNT1_9MICO</name>
<organism evidence="5 6">
    <name type="scientific">Microbacterium foliorum</name>
    <dbReference type="NCBI Taxonomy" id="104336"/>
    <lineage>
        <taxon>Bacteria</taxon>
        <taxon>Bacillati</taxon>
        <taxon>Actinomycetota</taxon>
        <taxon>Actinomycetes</taxon>
        <taxon>Micrococcales</taxon>
        <taxon>Microbacteriaceae</taxon>
        <taxon>Microbacterium</taxon>
    </lineage>
</organism>
<dbReference type="InterPro" id="IPR051531">
    <property type="entry name" value="N-acetyltransferase"/>
</dbReference>
<evidence type="ECO:0000259" key="4">
    <source>
        <dbReference type="PROSITE" id="PS51186"/>
    </source>
</evidence>
<dbReference type="InterPro" id="IPR016181">
    <property type="entry name" value="Acyl_CoA_acyltransferase"/>
</dbReference>
<proteinExistence type="inferred from homology"/>
<comment type="caution">
    <text evidence="5">The sequence shown here is derived from an EMBL/GenBank/DDBJ whole genome shotgun (WGS) entry which is preliminary data.</text>
</comment>
<keyword evidence="1" id="KW-0808">Transferase</keyword>
<dbReference type="Pfam" id="PF13302">
    <property type="entry name" value="Acetyltransf_3"/>
    <property type="match status" value="1"/>
</dbReference>
<feature type="domain" description="N-acetyltransferase" evidence="4">
    <location>
        <begin position="4"/>
        <end position="162"/>
    </location>
</feature>
<dbReference type="InterPro" id="IPR000182">
    <property type="entry name" value="GNAT_dom"/>
</dbReference>
<dbReference type="Proteomes" id="UP001249291">
    <property type="component" value="Unassembled WGS sequence"/>
</dbReference>
<evidence type="ECO:0000256" key="1">
    <source>
        <dbReference type="ARBA" id="ARBA00022679"/>
    </source>
</evidence>
<dbReference type="EMBL" id="JAVIZQ010000001">
    <property type="protein sequence ID" value="MDR6141680.1"/>
    <property type="molecule type" value="Genomic_DNA"/>
</dbReference>
<protein>
    <submittedName>
        <fullName evidence="5">RimJ/RimL family protein N-acetyltransferase</fullName>
    </submittedName>
</protein>
<dbReference type="SUPFAM" id="SSF55729">
    <property type="entry name" value="Acyl-CoA N-acyltransferases (Nat)"/>
    <property type="match status" value="1"/>
</dbReference>
<evidence type="ECO:0000256" key="2">
    <source>
        <dbReference type="ARBA" id="ARBA00023315"/>
    </source>
</evidence>
<keyword evidence="2" id="KW-0012">Acyltransferase</keyword>
<accession>A0ABU1HNT1</accession>